<organism evidence="5 6">
    <name type="scientific">Raoultibacter timonensis</name>
    <dbReference type="NCBI Taxonomy" id="1907662"/>
    <lineage>
        <taxon>Bacteria</taxon>
        <taxon>Bacillati</taxon>
        <taxon>Actinomycetota</taxon>
        <taxon>Coriobacteriia</taxon>
        <taxon>Eggerthellales</taxon>
        <taxon>Eggerthellaceae</taxon>
        <taxon>Raoultibacter</taxon>
    </lineage>
</organism>
<dbReference type="Gene3D" id="3.40.50.150">
    <property type="entry name" value="Vaccinia Virus protein VP39"/>
    <property type="match status" value="1"/>
</dbReference>
<dbReference type="PANTHER" id="PTHR43464:SF19">
    <property type="entry name" value="UBIQUINONE BIOSYNTHESIS O-METHYLTRANSFERASE, MITOCHONDRIAL"/>
    <property type="match status" value="1"/>
</dbReference>
<accession>A0ABN6MJ95</accession>
<dbReference type="InterPro" id="IPR013216">
    <property type="entry name" value="Methyltransf_11"/>
</dbReference>
<dbReference type="CDD" id="cd02440">
    <property type="entry name" value="AdoMet_MTases"/>
    <property type="match status" value="1"/>
</dbReference>
<dbReference type="EMBL" id="AP025564">
    <property type="protein sequence ID" value="BDE97839.1"/>
    <property type="molecule type" value="Genomic_DNA"/>
</dbReference>
<dbReference type="Proteomes" id="UP001320544">
    <property type="component" value="Chromosome"/>
</dbReference>
<reference evidence="5 6" key="1">
    <citation type="submission" date="2022-01" db="EMBL/GenBank/DDBJ databases">
        <title>Novel bile acid biosynthetic pathways are enriched in the microbiome of centenarians.</title>
        <authorList>
            <person name="Sato Y."/>
            <person name="Atarashi K."/>
            <person name="Plichta R.D."/>
            <person name="Arai Y."/>
            <person name="Sasajima S."/>
            <person name="Kearney M.S."/>
            <person name="Suda W."/>
            <person name="Takeshita K."/>
            <person name="Sasaki T."/>
            <person name="Okamoto S."/>
            <person name="Skelly N.A."/>
            <person name="Okamura Y."/>
            <person name="Vlamakis H."/>
            <person name="Li Y."/>
            <person name="Tanoue T."/>
            <person name="Takei H."/>
            <person name="Nittono H."/>
            <person name="Narushima S."/>
            <person name="Irie J."/>
            <person name="Itoh H."/>
            <person name="Moriya K."/>
            <person name="Sugiura Y."/>
            <person name="Suematsu M."/>
            <person name="Moritoki N."/>
            <person name="Shibata S."/>
            <person name="Littman R.D."/>
            <person name="Fischbach A.M."/>
            <person name="Uwamino Y."/>
            <person name="Inoue T."/>
            <person name="Honda A."/>
            <person name="Hattori M."/>
            <person name="Murai T."/>
            <person name="Xavier J.R."/>
            <person name="Hirose N."/>
            <person name="Honda K."/>
        </authorList>
    </citation>
    <scope>NUCLEOTIDE SEQUENCE [LARGE SCALE GENOMIC DNA]</scope>
    <source>
        <strain evidence="5 6">CE91-St30</strain>
    </source>
</reference>
<evidence type="ECO:0000256" key="2">
    <source>
        <dbReference type="ARBA" id="ARBA00022679"/>
    </source>
</evidence>
<dbReference type="PANTHER" id="PTHR43464">
    <property type="entry name" value="METHYLTRANSFERASE"/>
    <property type="match status" value="1"/>
</dbReference>
<dbReference type="RefSeq" id="WP_244387291.1">
    <property type="nucleotide sequence ID" value="NZ_AP025564.1"/>
</dbReference>
<keyword evidence="2" id="KW-0808">Transferase</keyword>
<evidence type="ECO:0000313" key="6">
    <source>
        <dbReference type="Proteomes" id="UP001320544"/>
    </source>
</evidence>
<protein>
    <submittedName>
        <fullName evidence="5">Methyltransferase</fullName>
    </submittedName>
</protein>
<sequence>MKENKYDDEAFFEKYSAFPRSVGGLTAAGEWHEFKKLLPDFAGQRVLDMGCGFGWHCIYAAEQGAAEVLGTDLSAKMLAKARETTEYPQVTYRQAAIEDLSFGPESFDTVVSSLALHYVESFDAVCASAYEWLRANGTFVFSVEHPIFTAYGTQDWVYGADGSKLHWPVDRYFSEGWRDAVFLGEQVVKHHKTLATYLQGLIEAGFVIEAVVEPKPTADLLGSVPEMSDELRRPMMLLVKARKPLA</sequence>
<evidence type="ECO:0000256" key="1">
    <source>
        <dbReference type="ARBA" id="ARBA00022603"/>
    </source>
</evidence>
<dbReference type="GO" id="GO:0008168">
    <property type="term" value="F:methyltransferase activity"/>
    <property type="evidence" value="ECO:0007669"/>
    <property type="project" value="UniProtKB-KW"/>
</dbReference>
<evidence type="ECO:0000256" key="3">
    <source>
        <dbReference type="ARBA" id="ARBA00022691"/>
    </source>
</evidence>
<evidence type="ECO:0000313" key="5">
    <source>
        <dbReference type="EMBL" id="BDE97839.1"/>
    </source>
</evidence>
<evidence type="ECO:0000259" key="4">
    <source>
        <dbReference type="Pfam" id="PF08241"/>
    </source>
</evidence>
<dbReference type="Pfam" id="PF08241">
    <property type="entry name" value="Methyltransf_11"/>
    <property type="match status" value="1"/>
</dbReference>
<dbReference type="InterPro" id="IPR029063">
    <property type="entry name" value="SAM-dependent_MTases_sf"/>
</dbReference>
<gene>
    <name evidence="5" type="ORF">CE91St30_31720</name>
</gene>
<keyword evidence="6" id="KW-1185">Reference proteome</keyword>
<dbReference type="GO" id="GO:0032259">
    <property type="term" value="P:methylation"/>
    <property type="evidence" value="ECO:0007669"/>
    <property type="project" value="UniProtKB-KW"/>
</dbReference>
<name>A0ABN6MJ95_9ACTN</name>
<proteinExistence type="predicted"/>
<dbReference type="SUPFAM" id="SSF53335">
    <property type="entry name" value="S-adenosyl-L-methionine-dependent methyltransferases"/>
    <property type="match status" value="1"/>
</dbReference>
<keyword evidence="1 5" id="KW-0489">Methyltransferase</keyword>
<feature type="domain" description="Methyltransferase type 11" evidence="4">
    <location>
        <begin position="47"/>
        <end position="141"/>
    </location>
</feature>
<keyword evidence="3" id="KW-0949">S-adenosyl-L-methionine</keyword>